<dbReference type="PATRIC" id="fig|1434108.4.peg.3072"/>
<dbReference type="EC" id="3.6.3.2" evidence="1"/>
<dbReference type="HOGENOM" id="CLU_3178546_0_0_2"/>
<dbReference type="KEGG" id="mby:MSBRM_2403"/>
<dbReference type="EMBL" id="CP009528">
    <property type="protein sequence ID" value="AKB55401.1"/>
    <property type="molecule type" value="Genomic_DNA"/>
</dbReference>
<evidence type="ECO:0000313" key="1">
    <source>
        <dbReference type="EMBL" id="AKB55401.1"/>
    </source>
</evidence>
<reference evidence="1 2" key="1">
    <citation type="submission" date="2014-07" db="EMBL/GenBank/DDBJ databases">
        <title>Methanogenic archaea and the global carbon cycle.</title>
        <authorList>
            <person name="Henriksen J.R."/>
            <person name="Luke J."/>
            <person name="Reinhart S."/>
            <person name="Benedict M.N."/>
            <person name="Youngblut N.D."/>
            <person name="Metcalf M.E."/>
            <person name="Whitaker R.J."/>
            <person name="Metcalf W.W."/>
        </authorList>
    </citation>
    <scope>NUCLEOTIDE SEQUENCE [LARGE SCALE GENOMIC DNA]</scope>
    <source>
        <strain evidence="1 2">MS</strain>
    </source>
</reference>
<dbReference type="GeneID" id="68903866"/>
<dbReference type="InterPro" id="IPR023299">
    <property type="entry name" value="ATPase_P-typ_cyto_dom_N"/>
</dbReference>
<sequence length="46" mass="5228">MITKGALSNILEICTLAEVEPGKIVEISDVREKIEQQYNKFSEKEC</sequence>
<dbReference type="STRING" id="1434108.MSBRM_2403"/>
<keyword evidence="2" id="KW-1185">Reference proteome</keyword>
<dbReference type="RefSeq" id="WP_230628868.1">
    <property type="nucleotide sequence ID" value="NZ_CP009528.1"/>
</dbReference>
<name>A0A0E3LNU9_METBA</name>
<dbReference type="Proteomes" id="UP000033033">
    <property type="component" value="Chromosome"/>
</dbReference>
<dbReference type="Gene3D" id="3.40.1110.10">
    <property type="entry name" value="Calcium-transporting ATPase, cytoplasmic domain N"/>
    <property type="match status" value="1"/>
</dbReference>
<proteinExistence type="predicted"/>
<evidence type="ECO:0000313" key="2">
    <source>
        <dbReference type="Proteomes" id="UP000033033"/>
    </source>
</evidence>
<organism evidence="1 2">
    <name type="scientific">Methanosarcina barkeri MS</name>
    <dbReference type="NCBI Taxonomy" id="1434108"/>
    <lineage>
        <taxon>Archaea</taxon>
        <taxon>Methanobacteriati</taxon>
        <taxon>Methanobacteriota</taxon>
        <taxon>Stenosarchaea group</taxon>
        <taxon>Methanomicrobia</taxon>
        <taxon>Methanosarcinales</taxon>
        <taxon>Methanosarcinaceae</taxon>
        <taxon>Methanosarcina</taxon>
    </lineage>
</organism>
<protein>
    <submittedName>
        <fullName evidence="1">Mg(2+) transport ATPase, P-type</fullName>
        <ecNumber evidence="1">3.6.3.2</ecNumber>
    </submittedName>
</protein>
<keyword evidence="1" id="KW-0378">Hydrolase</keyword>
<dbReference type="GO" id="GO:0000166">
    <property type="term" value="F:nucleotide binding"/>
    <property type="evidence" value="ECO:0007669"/>
    <property type="project" value="InterPro"/>
</dbReference>
<dbReference type="GO" id="GO:0016787">
    <property type="term" value="F:hydrolase activity"/>
    <property type="evidence" value="ECO:0007669"/>
    <property type="project" value="UniProtKB-KW"/>
</dbReference>
<gene>
    <name evidence="1" type="ORF">MSBRM_2403</name>
</gene>
<dbReference type="AlphaFoldDB" id="A0A0E3LNU9"/>
<dbReference type="SUPFAM" id="SSF81660">
    <property type="entry name" value="Metal cation-transporting ATPase, ATP-binding domain N"/>
    <property type="match status" value="1"/>
</dbReference>
<accession>A0A0E3LNU9</accession>